<protein>
    <submittedName>
        <fullName evidence="2">Uncharacterized protein</fullName>
    </submittedName>
</protein>
<reference evidence="2" key="1">
    <citation type="journal article" date="2017" name="Nature">
        <title>The sunflower genome provides insights into oil metabolism, flowering and Asterid evolution.</title>
        <authorList>
            <person name="Badouin H."/>
            <person name="Gouzy J."/>
            <person name="Grassa C.J."/>
            <person name="Murat F."/>
            <person name="Staton S.E."/>
            <person name="Cottret L."/>
            <person name="Lelandais-Briere C."/>
            <person name="Owens G.L."/>
            <person name="Carrere S."/>
            <person name="Mayjonade B."/>
            <person name="Legrand L."/>
            <person name="Gill N."/>
            <person name="Kane N.C."/>
            <person name="Bowers J.E."/>
            <person name="Hubner S."/>
            <person name="Bellec A."/>
            <person name="Berard A."/>
            <person name="Berges H."/>
            <person name="Blanchet N."/>
            <person name="Boniface M.C."/>
            <person name="Brunel D."/>
            <person name="Catrice O."/>
            <person name="Chaidir N."/>
            <person name="Claudel C."/>
            <person name="Donnadieu C."/>
            <person name="Faraut T."/>
            <person name="Fievet G."/>
            <person name="Helmstetter N."/>
            <person name="King M."/>
            <person name="Knapp S.J."/>
            <person name="Lai Z."/>
            <person name="Le Paslier M.C."/>
            <person name="Lippi Y."/>
            <person name="Lorenzon L."/>
            <person name="Mandel J.R."/>
            <person name="Marage G."/>
            <person name="Marchand G."/>
            <person name="Marquand E."/>
            <person name="Bret-Mestries E."/>
            <person name="Morien E."/>
            <person name="Nambeesan S."/>
            <person name="Nguyen T."/>
            <person name="Pegot-Espagnet P."/>
            <person name="Pouilly N."/>
            <person name="Raftis F."/>
            <person name="Sallet E."/>
            <person name="Schiex T."/>
            <person name="Thomas J."/>
            <person name="Vandecasteele C."/>
            <person name="Vares D."/>
            <person name="Vear F."/>
            <person name="Vautrin S."/>
            <person name="Crespi M."/>
            <person name="Mangin B."/>
            <person name="Burke J.M."/>
            <person name="Salse J."/>
            <person name="Munos S."/>
            <person name="Vincourt P."/>
            <person name="Rieseberg L.H."/>
            <person name="Langlade N.B."/>
        </authorList>
    </citation>
    <scope>NUCLEOTIDE SEQUENCE</scope>
    <source>
        <tissue evidence="2">Leaves</tissue>
    </source>
</reference>
<gene>
    <name evidence="2" type="ORF">HanXRQr2_Chr06g0248811</name>
</gene>
<accession>A0A9K3NIF5</accession>
<feature type="region of interest" description="Disordered" evidence="1">
    <location>
        <begin position="462"/>
        <end position="517"/>
    </location>
</feature>
<dbReference type="Gramene" id="mRNA:HanXRQr2_Chr06g0248811">
    <property type="protein sequence ID" value="mRNA:HanXRQr2_Chr06g0248811"/>
    <property type="gene ID" value="HanXRQr2_Chr06g0248811"/>
</dbReference>
<organism evidence="2 3">
    <name type="scientific">Helianthus annuus</name>
    <name type="common">Common sunflower</name>
    <dbReference type="NCBI Taxonomy" id="4232"/>
    <lineage>
        <taxon>Eukaryota</taxon>
        <taxon>Viridiplantae</taxon>
        <taxon>Streptophyta</taxon>
        <taxon>Embryophyta</taxon>
        <taxon>Tracheophyta</taxon>
        <taxon>Spermatophyta</taxon>
        <taxon>Magnoliopsida</taxon>
        <taxon>eudicotyledons</taxon>
        <taxon>Gunneridae</taxon>
        <taxon>Pentapetalae</taxon>
        <taxon>asterids</taxon>
        <taxon>campanulids</taxon>
        <taxon>Asterales</taxon>
        <taxon>Asteraceae</taxon>
        <taxon>Asteroideae</taxon>
        <taxon>Heliantheae alliance</taxon>
        <taxon>Heliantheae</taxon>
        <taxon>Helianthus</taxon>
    </lineage>
</organism>
<feature type="compositionally biased region" description="Basic and acidic residues" evidence="1">
    <location>
        <begin position="504"/>
        <end position="517"/>
    </location>
</feature>
<reference evidence="2" key="2">
    <citation type="submission" date="2020-06" db="EMBL/GenBank/DDBJ databases">
        <title>Helianthus annuus Genome sequencing and assembly Release 2.</title>
        <authorList>
            <person name="Gouzy J."/>
            <person name="Langlade N."/>
            <person name="Munos S."/>
        </authorList>
    </citation>
    <scope>NUCLEOTIDE SEQUENCE</scope>
    <source>
        <tissue evidence="2">Leaves</tissue>
    </source>
</reference>
<dbReference type="EMBL" id="MNCJ02000321">
    <property type="protein sequence ID" value="KAF5801501.1"/>
    <property type="molecule type" value="Genomic_DNA"/>
</dbReference>
<evidence type="ECO:0000313" key="3">
    <source>
        <dbReference type="Proteomes" id="UP000215914"/>
    </source>
</evidence>
<feature type="region of interest" description="Disordered" evidence="1">
    <location>
        <begin position="278"/>
        <end position="314"/>
    </location>
</feature>
<feature type="compositionally biased region" description="Acidic residues" evidence="1">
    <location>
        <begin position="491"/>
        <end position="503"/>
    </location>
</feature>
<evidence type="ECO:0000256" key="1">
    <source>
        <dbReference type="SAM" id="MobiDB-lite"/>
    </source>
</evidence>
<evidence type="ECO:0000313" key="2">
    <source>
        <dbReference type="EMBL" id="KAF5801501.1"/>
    </source>
</evidence>
<dbReference type="AlphaFoldDB" id="A0A9K3NIF5"/>
<sequence length="517" mass="57176">MTRQTRSSSGDSAPTFIHQNILQDTEKEICSFDSAHLSALKSSGIFPKGTVFRPFDREIRSDMVSDEWLCFNAFPFTLGLQFPFSEFITEFFDVTKICFSQTMPMLWRVLSVLDQIKNNHIPDLSVHDLPLAYRLRCHGSCRFLFYSTSSDPLILRATRNEEEWKSKFFFVKRDSIPGGADYPVHWLKKDSQKRIDAIRLLPEAERSFNPSPATPSPLSSATMSGKDPARYPVDTCFLFDIFRKGLEFYSLCADSSKVPVYLDLDELDSYPTPSIVKKEAPAATSSKPLPAPKANPRTRASTAKKRKGLEVSAPSSEGFSYDELSFTDSLEPMTSFLNKGLQHLLHLYNDACGTVALHEARIKQLESTVADQGAIAEVKSRHYEDKLKKVTQDAELKLATMQMDHDQAMINFRERIKTSAIVSLLQARIKMAYEAKETGLVCPSWPIESWVAKLKELGGKAVPLPSEAGESSKSAGVADQAGDKKDAGADAGEDAGQDAGEDAGAEKPGKAGEDAAV</sequence>
<feature type="region of interest" description="Disordered" evidence="1">
    <location>
        <begin position="206"/>
        <end position="226"/>
    </location>
</feature>
<name>A0A9K3NIF5_HELAN</name>
<keyword evidence="3" id="KW-1185">Reference proteome</keyword>
<comment type="caution">
    <text evidence="2">The sequence shown here is derived from an EMBL/GenBank/DDBJ whole genome shotgun (WGS) entry which is preliminary data.</text>
</comment>
<dbReference type="Proteomes" id="UP000215914">
    <property type="component" value="Unassembled WGS sequence"/>
</dbReference>
<proteinExistence type="predicted"/>